<gene>
    <name evidence="1" type="ORF">BIP78_0971</name>
</gene>
<accession>A0A410FUI1</accession>
<reference evidence="2" key="1">
    <citation type="submission" date="2018-12" db="EMBL/GenBank/DDBJ databases">
        <title>Complete genome sequence of an uncultured bacterium of the candidate phylum Bipolaricaulota.</title>
        <authorList>
            <person name="Kadnikov V.V."/>
            <person name="Mardanov A.V."/>
            <person name="Beletsky A.V."/>
            <person name="Frank Y.A."/>
            <person name="Karnachuk O.V."/>
            <person name="Ravin N.V."/>
        </authorList>
    </citation>
    <scope>NUCLEOTIDE SEQUENCE [LARGE SCALE GENOMIC DNA]</scope>
</reference>
<protein>
    <submittedName>
        <fullName evidence="1">Uncharacterized protein</fullName>
    </submittedName>
</protein>
<dbReference type="AlphaFoldDB" id="A0A410FUI1"/>
<dbReference type="Proteomes" id="UP000287233">
    <property type="component" value="Chromosome"/>
</dbReference>
<sequence>MLPRGGLANVRGDCRLLAELQVDYPGLFVHRFRLPSGEGRVRLDELEDLFGHGDVSVPVLAMFVGDGAVGGGACCGLAE</sequence>
<dbReference type="KEGG" id="bih:BIP78_0971"/>
<evidence type="ECO:0000313" key="2">
    <source>
        <dbReference type="Proteomes" id="UP000287233"/>
    </source>
</evidence>
<organism evidence="1 2">
    <name type="scientific">Bipolaricaulis sibiricus</name>
    <dbReference type="NCBI Taxonomy" id="2501609"/>
    <lineage>
        <taxon>Bacteria</taxon>
        <taxon>Candidatus Bipolaricaulota</taxon>
        <taxon>Candidatus Bipolaricaulia</taxon>
        <taxon>Candidatus Bipolaricaulales</taxon>
        <taxon>Candidatus Bipolaricaulaceae</taxon>
        <taxon>Candidatus Bipolaricaulis</taxon>
    </lineage>
</organism>
<name>A0A410FUI1_BIPS1</name>
<proteinExistence type="predicted"/>
<evidence type="ECO:0000313" key="1">
    <source>
        <dbReference type="EMBL" id="QAA76737.1"/>
    </source>
</evidence>
<dbReference type="EMBL" id="CP034928">
    <property type="protein sequence ID" value="QAA76737.1"/>
    <property type="molecule type" value="Genomic_DNA"/>
</dbReference>